<feature type="domain" description="Lcl C-terminal" evidence="2">
    <location>
        <begin position="183"/>
        <end position="308"/>
    </location>
</feature>
<dbReference type="AlphaFoldDB" id="A0A0F3GQL7"/>
<dbReference type="InterPro" id="IPR011460">
    <property type="entry name" value="Lcl_C"/>
</dbReference>
<evidence type="ECO:0000313" key="3">
    <source>
        <dbReference type="EMBL" id="KJU84205.1"/>
    </source>
</evidence>
<dbReference type="PANTHER" id="PTHR35812:SF1">
    <property type="entry name" value="LIPOPROTEIN"/>
    <property type="match status" value="1"/>
</dbReference>
<keyword evidence="4" id="KW-1185">Reference proteome</keyword>
<organism evidence="3 4">
    <name type="scientific">Candidatus Magnetobacterium bavaricum</name>
    <dbReference type="NCBI Taxonomy" id="29290"/>
    <lineage>
        <taxon>Bacteria</taxon>
        <taxon>Pseudomonadati</taxon>
        <taxon>Nitrospirota</taxon>
        <taxon>Thermodesulfovibrionia</taxon>
        <taxon>Thermodesulfovibrionales</taxon>
        <taxon>Candidatus Magnetobacteriaceae</taxon>
        <taxon>Candidatus Magnetobacterium</taxon>
    </lineage>
</organism>
<feature type="transmembrane region" description="Helical" evidence="1">
    <location>
        <begin position="117"/>
        <end position="139"/>
    </location>
</feature>
<feature type="transmembrane region" description="Helical" evidence="1">
    <location>
        <begin position="12"/>
        <end position="29"/>
    </location>
</feature>
<protein>
    <submittedName>
        <fullName evidence="3">Membrane protein containing DUF1566</fullName>
    </submittedName>
</protein>
<evidence type="ECO:0000259" key="2">
    <source>
        <dbReference type="Pfam" id="PF07603"/>
    </source>
</evidence>
<dbReference type="Pfam" id="PF07603">
    <property type="entry name" value="Lcl_C"/>
    <property type="match status" value="2"/>
</dbReference>
<feature type="domain" description="Lcl C-terminal" evidence="2">
    <location>
        <begin position="353"/>
        <end position="477"/>
    </location>
</feature>
<dbReference type="Proteomes" id="UP000033423">
    <property type="component" value="Unassembled WGS sequence"/>
</dbReference>
<evidence type="ECO:0000313" key="4">
    <source>
        <dbReference type="Proteomes" id="UP000033423"/>
    </source>
</evidence>
<dbReference type="EMBL" id="LACI01001571">
    <property type="protein sequence ID" value="KJU84205.1"/>
    <property type="molecule type" value="Genomic_DNA"/>
</dbReference>
<keyword evidence="1" id="KW-1133">Transmembrane helix</keyword>
<name>A0A0F3GQL7_9BACT</name>
<reference evidence="3 4" key="1">
    <citation type="submission" date="2015-02" db="EMBL/GenBank/DDBJ databases">
        <title>Single-cell genomics of uncultivated deep-branching MTB reveals a conserved set of magnetosome genes.</title>
        <authorList>
            <person name="Kolinko S."/>
            <person name="Richter M."/>
            <person name="Glockner F.O."/>
            <person name="Brachmann A."/>
            <person name="Schuler D."/>
        </authorList>
    </citation>
    <scope>NUCLEOTIDE SEQUENCE [LARGE SCALE GENOMIC DNA]</scope>
    <source>
        <strain evidence="3">TM-1</strain>
    </source>
</reference>
<comment type="caution">
    <text evidence="3">The sequence shown here is derived from an EMBL/GenBank/DDBJ whole genome shotgun (WGS) entry which is preliminary data.</text>
</comment>
<proteinExistence type="predicted"/>
<evidence type="ECO:0000256" key="1">
    <source>
        <dbReference type="SAM" id="Phobius"/>
    </source>
</evidence>
<keyword evidence="1" id="KW-0472">Membrane</keyword>
<gene>
    <name evidence="3" type="ORF">MBAV_003605</name>
</gene>
<sequence>MGLLYPGIEYQSYWFLKKATIIVGGSMFLQNNNRTNMRYPRCGAFDVGVLVSSKKNMVNLRNLCIKGSRVSAGGLAGEVEEEAGHDFAAAGRTRPCHKTPSFFLALKYSLPLNVKKICVLLVLALIAVIGGMCINRVVYAGTVSLPQTGQVKSHDANTPQRDDGAIMAGVPWPKPRFTDNGNNTVTDNLTGLLWSKDAVVPTVGGCKGGLKNWKGALDYVACLNTAKYLGHSNWRLPNVNELASLVNAGASSASWLNTQGFTNVQANYYWSSTTYANASNTSVAWGVNMDSGDMISDVKSSYHHVWAVSGGDSVAPSSVWSTGQTASYVAGDDGALHKGVQWPELRFKDNDNNTVTDTLTQLLWVKDAGTPTVGSCKGSTNTWQGALDYVKCLNSASYLGYTNWRLPNKNELYSLVDHAMSSPALASGHPFKNVQSGTYWSSTTLPANTSYCWGVNIEDGKVNVSVKSINGYVWPVRSVGGGN</sequence>
<accession>A0A0F3GQL7</accession>
<dbReference type="PANTHER" id="PTHR35812">
    <property type="entry name" value="LIPOPROTEIN"/>
    <property type="match status" value="1"/>
</dbReference>
<keyword evidence="1" id="KW-0812">Transmembrane</keyword>